<feature type="domain" description="TonB-dependent receptor-like beta-barrel" evidence="17">
    <location>
        <begin position="246"/>
        <end position="677"/>
    </location>
</feature>
<comment type="subcellular location">
    <subcellularLocation>
        <location evidence="1 14">Cell outer membrane</location>
        <topology evidence="1 14">Multi-pass membrane protein</topology>
    </subcellularLocation>
</comment>
<evidence type="ECO:0000256" key="4">
    <source>
        <dbReference type="ARBA" id="ARBA00022452"/>
    </source>
</evidence>
<dbReference type="Pfam" id="PF00593">
    <property type="entry name" value="TonB_dep_Rec_b-barrel"/>
    <property type="match status" value="1"/>
</dbReference>
<feature type="domain" description="TonB-dependent receptor plug" evidence="18">
    <location>
        <begin position="54"/>
        <end position="153"/>
    </location>
</feature>
<dbReference type="InterPro" id="IPR000531">
    <property type="entry name" value="Beta-barrel_TonB"/>
</dbReference>
<dbReference type="SUPFAM" id="SSF56935">
    <property type="entry name" value="Porins"/>
    <property type="match status" value="1"/>
</dbReference>
<evidence type="ECO:0000259" key="18">
    <source>
        <dbReference type="Pfam" id="PF07715"/>
    </source>
</evidence>
<keyword evidence="9" id="KW-0406">Ion transport</keyword>
<dbReference type="PANTHER" id="PTHR32552:SF68">
    <property type="entry name" value="FERRICHROME OUTER MEMBRANE TRANSPORTER_PHAGE RECEPTOR"/>
    <property type="match status" value="1"/>
</dbReference>
<evidence type="ECO:0000256" key="13">
    <source>
        <dbReference type="ARBA" id="ARBA00023237"/>
    </source>
</evidence>
<keyword evidence="6 14" id="KW-0812">Transmembrane</keyword>
<name>A0ABY6N4N3_9ALTE</name>
<evidence type="ECO:0000256" key="15">
    <source>
        <dbReference type="RuleBase" id="RU003357"/>
    </source>
</evidence>
<evidence type="ECO:0000259" key="17">
    <source>
        <dbReference type="Pfam" id="PF00593"/>
    </source>
</evidence>
<keyword evidence="12 19" id="KW-0675">Receptor</keyword>
<dbReference type="CDD" id="cd01347">
    <property type="entry name" value="ligand_gated_channel"/>
    <property type="match status" value="1"/>
</dbReference>
<keyword evidence="13 14" id="KW-0998">Cell outer membrane</keyword>
<dbReference type="InterPro" id="IPR012910">
    <property type="entry name" value="Plug_dom"/>
</dbReference>
<evidence type="ECO:0000256" key="3">
    <source>
        <dbReference type="ARBA" id="ARBA00022448"/>
    </source>
</evidence>
<evidence type="ECO:0000313" key="19">
    <source>
        <dbReference type="EMBL" id="UZE97068.1"/>
    </source>
</evidence>
<reference evidence="19" key="1">
    <citation type="submission" date="2022-06" db="EMBL/GenBank/DDBJ databases">
        <title>Alkalimarinus sp. nov., isolated from gut of a Alitta virens.</title>
        <authorList>
            <person name="Yang A.I."/>
            <person name="Shin N.-R."/>
        </authorList>
    </citation>
    <scope>NUCLEOTIDE SEQUENCE</scope>
    <source>
        <strain evidence="19">A2M4</strain>
    </source>
</reference>
<evidence type="ECO:0000256" key="10">
    <source>
        <dbReference type="ARBA" id="ARBA00023077"/>
    </source>
</evidence>
<keyword evidence="10 15" id="KW-0798">TonB box</keyword>
<accession>A0ABY6N4N3</accession>
<dbReference type="PROSITE" id="PS52016">
    <property type="entry name" value="TONB_DEPENDENT_REC_3"/>
    <property type="match status" value="1"/>
</dbReference>
<dbReference type="InterPro" id="IPR039426">
    <property type="entry name" value="TonB-dep_rcpt-like"/>
</dbReference>
<proteinExistence type="inferred from homology"/>
<dbReference type="Gene3D" id="2.170.130.10">
    <property type="entry name" value="TonB-dependent receptor, plug domain"/>
    <property type="match status" value="1"/>
</dbReference>
<gene>
    <name evidence="19" type="ORF">NKI27_04780</name>
</gene>
<evidence type="ECO:0000256" key="6">
    <source>
        <dbReference type="ARBA" id="ARBA00022692"/>
    </source>
</evidence>
<organism evidence="19 20">
    <name type="scientific">Alkalimarinus alittae</name>
    <dbReference type="NCBI Taxonomy" id="2961619"/>
    <lineage>
        <taxon>Bacteria</taxon>
        <taxon>Pseudomonadati</taxon>
        <taxon>Pseudomonadota</taxon>
        <taxon>Gammaproteobacteria</taxon>
        <taxon>Alteromonadales</taxon>
        <taxon>Alteromonadaceae</taxon>
        <taxon>Alkalimarinus</taxon>
    </lineage>
</organism>
<comment type="similarity">
    <text evidence="2 14 15">Belongs to the TonB-dependent receptor family.</text>
</comment>
<dbReference type="EMBL" id="CP100390">
    <property type="protein sequence ID" value="UZE97068.1"/>
    <property type="molecule type" value="Genomic_DNA"/>
</dbReference>
<evidence type="ECO:0000256" key="8">
    <source>
        <dbReference type="ARBA" id="ARBA00023004"/>
    </source>
</evidence>
<keyword evidence="4 14" id="KW-1134">Transmembrane beta strand</keyword>
<evidence type="ECO:0000256" key="7">
    <source>
        <dbReference type="ARBA" id="ARBA00022729"/>
    </source>
</evidence>
<evidence type="ECO:0000256" key="9">
    <source>
        <dbReference type="ARBA" id="ARBA00023065"/>
    </source>
</evidence>
<evidence type="ECO:0000256" key="12">
    <source>
        <dbReference type="ARBA" id="ARBA00023170"/>
    </source>
</evidence>
<evidence type="ECO:0000256" key="1">
    <source>
        <dbReference type="ARBA" id="ARBA00004571"/>
    </source>
</evidence>
<evidence type="ECO:0000256" key="14">
    <source>
        <dbReference type="PROSITE-ProRule" id="PRU01360"/>
    </source>
</evidence>
<dbReference type="NCBIfam" id="TIGR01783">
    <property type="entry name" value="TonB-siderophor"/>
    <property type="match status" value="1"/>
</dbReference>
<keyword evidence="5" id="KW-0410">Iron transport</keyword>
<dbReference type="InterPro" id="IPR010105">
    <property type="entry name" value="TonB_sidphr_rcpt"/>
</dbReference>
<evidence type="ECO:0000256" key="11">
    <source>
        <dbReference type="ARBA" id="ARBA00023136"/>
    </source>
</evidence>
<dbReference type="InterPro" id="IPR037066">
    <property type="entry name" value="Plug_dom_sf"/>
</dbReference>
<keyword evidence="7 16" id="KW-0732">Signal</keyword>
<keyword evidence="3 14" id="KW-0813">Transport</keyword>
<feature type="signal peptide" evidence="16">
    <location>
        <begin position="1"/>
        <end position="24"/>
    </location>
</feature>
<feature type="chain" id="PRO_5045189753" evidence="16">
    <location>
        <begin position="25"/>
        <end position="709"/>
    </location>
</feature>
<keyword evidence="8" id="KW-0408">Iron</keyword>
<protein>
    <submittedName>
        <fullName evidence="19">TonB-dependent siderophore receptor</fullName>
    </submittedName>
</protein>
<keyword evidence="11 14" id="KW-0472">Membrane</keyword>
<evidence type="ECO:0000256" key="16">
    <source>
        <dbReference type="SAM" id="SignalP"/>
    </source>
</evidence>
<dbReference type="InterPro" id="IPR036942">
    <property type="entry name" value="Beta-barrel_TonB_sf"/>
</dbReference>
<dbReference type="Pfam" id="PF07715">
    <property type="entry name" value="Plug"/>
    <property type="match status" value="1"/>
</dbReference>
<keyword evidence="20" id="KW-1185">Reference proteome</keyword>
<dbReference type="Gene3D" id="2.40.170.20">
    <property type="entry name" value="TonB-dependent receptor, beta-barrel domain"/>
    <property type="match status" value="1"/>
</dbReference>
<evidence type="ECO:0000256" key="5">
    <source>
        <dbReference type="ARBA" id="ARBA00022496"/>
    </source>
</evidence>
<dbReference type="RefSeq" id="WP_265048549.1">
    <property type="nucleotide sequence ID" value="NZ_CP100390.1"/>
</dbReference>
<evidence type="ECO:0000256" key="2">
    <source>
        <dbReference type="ARBA" id="ARBA00009810"/>
    </source>
</evidence>
<evidence type="ECO:0000313" key="20">
    <source>
        <dbReference type="Proteomes" id="UP001163739"/>
    </source>
</evidence>
<dbReference type="PANTHER" id="PTHR32552">
    <property type="entry name" value="FERRICHROME IRON RECEPTOR-RELATED"/>
    <property type="match status" value="1"/>
</dbReference>
<dbReference type="Proteomes" id="UP001163739">
    <property type="component" value="Chromosome"/>
</dbReference>
<sequence length="709" mass="77297">MFKRSGLVASGVLIAAYMPYSALAEEVSEAAALEDVEVVGKLGHYSATKTDTPIMETARSVSVIDEQAMKDKGAMSVSDALMYTAGVTGQTYGFATRVDSYTIRGLDATQYQDSLQSLFGHYNNARPHIYTLEQLEVLKGPASVLYGQGTPGGLVNLVTKRPETETKREVVVEAGSFNHKQIAADLTGAMDDKGEWLYRIVAVAEDGETQVDYVDEKTLVLAPSISWRPSLDTEITALVNHTHTESDTAAQFLPIEGTLYTARNGKDIGSETYTGEPGFNHYDTESTSFTLLANHQFNDIWSIEATGRYAEGEADYAQAWSSFLPDVPGVIDNRYILSPGGSLYKDGTVPRTFYTSDSESEQSAADVRAHADFITGIVGHKFMIGAQYQKVKTSSNNTYAGTLGLNPLNPYASDESYWINVFDPVYGAYPSAAELAPYAYSQKSETDSTGIYISDQIDINQWIVNAGVRYDETKTGSQKDDAVSASAGLMYQFEAGVSPYASYAESFEPVIGTDLITGNALKPREAEQYEVGIKYQPVGTQALVTLAYFDIEITNLDNPNSLPSAGSQQEGESSVTGVELEAIVPVGDFTVETYLTKLDTEDPNGYRIAATPEVQASAWVSYRPLDFAQGLKLGLGVRYNGESWDGMDTIKTPSNTVGDLLLGYETGRWDVSLNANNFTDKEYVSTCLARGDCFYGQRRTITTRLAMKF</sequence>